<proteinExistence type="predicted"/>
<accession>A0A2M7VIG4</accession>
<evidence type="ECO:0000313" key="2">
    <source>
        <dbReference type="Proteomes" id="UP000229364"/>
    </source>
</evidence>
<gene>
    <name evidence="1" type="ORF">COX74_01810</name>
</gene>
<reference evidence="2" key="1">
    <citation type="submission" date="2017-09" db="EMBL/GenBank/DDBJ databases">
        <title>Depth-based differentiation of microbial function through sediment-hosted aquifers and enrichment of novel symbionts in the deep terrestrial subsurface.</title>
        <authorList>
            <person name="Probst A.J."/>
            <person name="Ladd B."/>
            <person name="Jarett J.K."/>
            <person name="Geller-Mcgrath D.E."/>
            <person name="Sieber C.M.K."/>
            <person name="Emerson J.B."/>
            <person name="Anantharaman K."/>
            <person name="Thomas B.C."/>
            <person name="Malmstrom R."/>
            <person name="Stieglmeier M."/>
            <person name="Klingl A."/>
            <person name="Woyke T."/>
            <person name="Ryan C.M."/>
            <person name="Banfield J.F."/>
        </authorList>
    </citation>
    <scope>NUCLEOTIDE SEQUENCE [LARGE SCALE GENOMIC DNA]</scope>
</reference>
<comment type="caution">
    <text evidence="1">The sequence shown here is derived from an EMBL/GenBank/DDBJ whole genome shotgun (WGS) entry which is preliminary data.</text>
</comment>
<evidence type="ECO:0000313" key="1">
    <source>
        <dbReference type="EMBL" id="PJA01620.1"/>
    </source>
</evidence>
<protein>
    <submittedName>
        <fullName evidence="1">Uncharacterized protein</fullName>
    </submittedName>
</protein>
<dbReference type="EMBL" id="PFPR01000042">
    <property type="protein sequence ID" value="PJA01620.1"/>
    <property type="molecule type" value="Genomic_DNA"/>
</dbReference>
<organism evidence="1 2">
    <name type="scientific">bacterium (Candidatus Gribaldobacteria) CG_4_10_14_0_2_um_filter_41_16</name>
    <dbReference type="NCBI Taxonomy" id="2014265"/>
    <lineage>
        <taxon>Bacteria</taxon>
        <taxon>Candidatus Gribaldobacteria</taxon>
    </lineage>
</organism>
<name>A0A2M7VIG4_9BACT</name>
<dbReference type="Proteomes" id="UP000229364">
    <property type="component" value="Unassembled WGS sequence"/>
</dbReference>
<feature type="non-terminal residue" evidence="1">
    <location>
        <position position="71"/>
    </location>
</feature>
<sequence length="71" mass="8195">MKPGGALYLFGKANCLDFIDYRPCLNLNSRIIWYQPSRLAQGKKNYTKRWLQNYSCCNFIFSAASSSDFAK</sequence>
<dbReference type="AlphaFoldDB" id="A0A2M7VIG4"/>